<reference evidence="1" key="1">
    <citation type="submission" date="2021-05" db="EMBL/GenBank/DDBJ databases">
        <authorList>
            <person name="Scholz U."/>
            <person name="Mascher M."/>
            <person name="Fiebig A."/>
        </authorList>
    </citation>
    <scope>NUCLEOTIDE SEQUENCE [LARGE SCALE GENOMIC DNA]</scope>
</reference>
<name>A0ACD5ZD83_AVESA</name>
<evidence type="ECO:0000313" key="2">
    <source>
        <dbReference type="Proteomes" id="UP001732700"/>
    </source>
</evidence>
<proteinExistence type="predicted"/>
<dbReference type="EnsemblPlants" id="AVESA.00010b.r2.6CG1147960.1">
    <property type="protein sequence ID" value="AVESA.00010b.r2.6CG1147960.1.CDS"/>
    <property type="gene ID" value="AVESA.00010b.r2.6CG1147960"/>
</dbReference>
<dbReference type="Proteomes" id="UP001732700">
    <property type="component" value="Chromosome 6C"/>
</dbReference>
<reference evidence="1" key="2">
    <citation type="submission" date="2025-09" db="UniProtKB">
        <authorList>
            <consortium name="EnsemblPlants"/>
        </authorList>
    </citation>
    <scope>IDENTIFICATION</scope>
</reference>
<organism evidence="1 2">
    <name type="scientific">Avena sativa</name>
    <name type="common">Oat</name>
    <dbReference type="NCBI Taxonomy" id="4498"/>
    <lineage>
        <taxon>Eukaryota</taxon>
        <taxon>Viridiplantae</taxon>
        <taxon>Streptophyta</taxon>
        <taxon>Embryophyta</taxon>
        <taxon>Tracheophyta</taxon>
        <taxon>Spermatophyta</taxon>
        <taxon>Magnoliopsida</taxon>
        <taxon>Liliopsida</taxon>
        <taxon>Poales</taxon>
        <taxon>Poaceae</taxon>
        <taxon>BOP clade</taxon>
        <taxon>Pooideae</taxon>
        <taxon>Poodae</taxon>
        <taxon>Poeae</taxon>
        <taxon>Poeae Chloroplast Group 1 (Aveneae type)</taxon>
        <taxon>Aveninae</taxon>
        <taxon>Avena</taxon>
    </lineage>
</organism>
<accession>A0ACD5ZD83</accession>
<keyword evidence="2" id="KW-1185">Reference proteome</keyword>
<sequence length="458" mass="51970">MTMLQNIVEIHLFDCKKLQWLFSCDRTQPAFPNLKALTLESLVFLERWWEIDNDGIQGEEVMFPQLEKLFIYNCRKLTALPGHPTFPNLQNVFINGCPALRSTAKSPKLSVLNMNGDEVELFQWLARHMTSLTNLRLHSCGDCTETILAASENCLRQVVDARGKLNGHDFPLAVLDLRCFKSGIVTELCAWFVHLQDLSIWSSDALVHWPEKEFQGLVYLRKLLIYNCKNLTGYAQAPANPSTSSGTRQLLPRLESLKIDSCKILVEVFSVPASLRIMEICSCSKLESIPGMRLEQMQSEWASHRWSFSIPKVSMPPSSTGPVVEHLEVLKLEYCDSFRGFLHLPSSLKELSISFCDGLVSLKSPCGGLPSLERLFLMRCSNLSSIPDGPQSYSSLWDVCIRWCPHLRTLPASLQQQLGNIRKEDIHAPDYYESPADTPRPIPTLLKPKTWQYAIRKD</sequence>
<protein>
    <submittedName>
        <fullName evidence="1">Uncharacterized protein</fullName>
    </submittedName>
</protein>
<evidence type="ECO:0000313" key="1">
    <source>
        <dbReference type="EnsemblPlants" id="AVESA.00010b.r2.6CG1147960.1.CDS"/>
    </source>
</evidence>